<evidence type="ECO:0000313" key="5">
    <source>
        <dbReference type="EMBL" id="GMT24727.1"/>
    </source>
</evidence>
<comment type="caution">
    <text evidence="5">The sequence shown here is derived from an EMBL/GenBank/DDBJ whole genome shotgun (WGS) entry which is preliminary data.</text>
</comment>
<feature type="domain" description="RING-type" evidence="4">
    <location>
        <begin position="291"/>
        <end position="339"/>
    </location>
</feature>
<evidence type="ECO:0000259" key="4">
    <source>
        <dbReference type="PROSITE" id="PS50089"/>
    </source>
</evidence>
<dbReference type="SMART" id="SM00184">
    <property type="entry name" value="RING"/>
    <property type="match status" value="2"/>
</dbReference>
<dbReference type="AlphaFoldDB" id="A0AAV5VYP3"/>
<dbReference type="PROSITE" id="PS50089">
    <property type="entry name" value="ZF_RING_2"/>
    <property type="match status" value="1"/>
</dbReference>
<evidence type="ECO:0000256" key="3">
    <source>
        <dbReference type="PROSITE-ProRule" id="PRU00175"/>
    </source>
</evidence>
<evidence type="ECO:0000256" key="2">
    <source>
        <dbReference type="ARBA" id="ARBA00022833"/>
    </source>
</evidence>
<dbReference type="SUPFAM" id="SSF57850">
    <property type="entry name" value="RING/U-box"/>
    <property type="match status" value="1"/>
</dbReference>
<organism evidence="5 6">
    <name type="scientific">Pristionchus fissidentatus</name>
    <dbReference type="NCBI Taxonomy" id="1538716"/>
    <lineage>
        <taxon>Eukaryota</taxon>
        <taxon>Metazoa</taxon>
        <taxon>Ecdysozoa</taxon>
        <taxon>Nematoda</taxon>
        <taxon>Chromadorea</taxon>
        <taxon>Rhabditida</taxon>
        <taxon>Rhabditina</taxon>
        <taxon>Diplogasteromorpha</taxon>
        <taxon>Diplogasteroidea</taxon>
        <taxon>Neodiplogasteridae</taxon>
        <taxon>Pristionchus</taxon>
    </lineage>
</organism>
<keyword evidence="2" id="KW-0862">Zinc</keyword>
<gene>
    <name evidence="5" type="ORF">PFISCL1PPCAC_16024</name>
</gene>
<name>A0AAV5VYP3_9BILA</name>
<dbReference type="Gene3D" id="3.30.40.10">
    <property type="entry name" value="Zinc/RING finger domain, C3HC4 (zinc finger)"/>
    <property type="match status" value="2"/>
</dbReference>
<dbReference type="InterPro" id="IPR013083">
    <property type="entry name" value="Znf_RING/FYVE/PHD"/>
</dbReference>
<dbReference type="Proteomes" id="UP001432322">
    <property type="component" value="Unassembled WGS sequence"/>
</dbReference>
<keyword evidence="6" id="KW-1185">Reference proteome</keyword>
<evidence type="ECO:0000256" key="1">
    <source>
        <dbReference type="ARBA" id="ARBA00022771"/>
    </source>
</evidence>
<accession>A0AAV5VYP3</accession>
<keyword evidence="1 3" id="KW-0863">Zinc-finger</keyword>
<dbReference type="InterPro" id="IPR001841">
    <property type="entry name" value="Znf_RING"/>
</dbReference>
<dbReference type="EMBL" id="BTSY01000004">
    <property type="protein sequence ID" value="GMT24727.1"/>
    <property type="molecule type" value="Genomic_DNA"/>
</dbReference>
<evidence type="ECO:0000313" key="6">
    <source>
        <dbReference type="Proteomes" id="UP001432322"/>
    </source>
</evidence>
<keyword evidence="1 3" id="KW-0479">Metal-binding</keyword>
<reference evidence="5" key="1">
    <citation type="submission" date="2023-10" db="EMBL/GenBank/DDBJ databases">
        <title>Genome assembly of Pristionchus species.</title>
        <authorList>
            <person name="Yoshida K."/>
            <person name="Sommer R.J."/>
        </authorList>
    </citation>
    <scope>NUCLEOTIDE SEQUENCE</scope>
    <source>
        <strain evidence="5">RS5133</strain>
    </source>
</reference>
<sequence>MDPAVIARRDKLKRITCLSIDDIREIRSAWKCSSTNCWRLESNHGSTEFGPFKDDSKPPIILTCGHYLCDECAKGVEDWGAYNCGIPRCNYHYEKEDNVDKFPRARHIKEYVNMFRGLGLPCYECRNGGYIQESNARKRSRSPLQVATSAVKNCLIKPKLIDPEKDMITAEHLTYNHHIDMMAVCYTENCSNLVYSVMTDLKEHVETNKIDITAKLLCLICAAKNHSTHGNMRRITNDRLSKGLRELLGDKYYTEEIKEDTTVLPKERFPWNLITTSTVNTKMIIGNLLRCYRCLDPFIASSDASKDRSPVFLSCGHLVCKVCRGSMKDNNNENCKRCNRPPEEGVKVKQLPADIEYLVNLNIDQYRECTRCEKYFPPSDYVVRSNGEIWCVIHHLFVNFDVVGDNSKMVTQKLD</sequence>
<proteinExistence type="predicted"/>
<dbReference type="GO" id="GO:0008270">
    <property type="term" value="F:zinc ion binding"/>
    <property type="evidence" value="ECO:0007669"/>
    <property type="project" value="UniProtKB-KW"/>
</dbReference>
<protein>
    <recommendedName>
        <fullName evidence="4">RING-type domain-containing protein</fullName>
    </recommendedName>
</protein>